<protein>
    <submittedName>
        <fullName evidence="2">RidA family protein</fullName>
    </submittedName>
</protein>
<dbReference type="InterPro" id="IPR035959">
    <property type="entry name" value="RutC-like_sf"/>
</dbReference>
<evidence type="ECO:0000313" key="3">
    <source>
        <dbReference type="Proteomes" id="UP001208935"/>
    </source>
</evidence>
<dbReference type="EMBL" id="QZCW01000002">
    <property type="protein sequence ID" value="MCW5322114.1"/>
    <property type="molecule type" value="Genomic_DNA"/>
</dbReference>
<evidence type="ECO:0000259" key="1">
    <source>
        <dbReference type="Pfam" id="PF14588"/>
    </source>
</evidence>
<evidence type="ECO:0000313" key="2">
    <source>
        <dbReference type="EMBL" id="MCW5322114.1"/>
    </source>
</evidence>
<keyword evidence="3" id="KW-1185">Reference proteome</keyword>
<accession>A0ABT3KW32</accession>
<sequence length="156" mass="16712">MSLPNPYERLQALGIVLPEPPSRIANFVSHVQIDKLLFLSGQGPLEADGSKHTGKVGTEVSVPDAYLHARLTGVNLIAVMHTALGDLRRVRRMVKLLGMVNAAPDFDSHHKVINGCSDLFVEVFGLSGRHARSAVGFSSLPGNITVEVEAIVAVDP</sequence>
<proteinExistence type="predicted"/>
<dbReference type="Pfam" id="PF14588">
    <property type="entry name" value="YjgF_endoribonc"/>
    <property type="match status" value="1"/>
</dbReference>
<dbReference type="InterPro" id="IPR013813">
    <property type="entry name" value="Endoribo_LPSP/chorism_mut-like"/>
</dbReference>
<dbReference type="PANTHER" id="PTHR43760:SF1">
    <property type="entry name" value="ENDORIBONUCLEASE L-PSP_CHORISMATE MUTASE-LIKE DOMAIN-CONTAINING PROTEIN"/>
    <property type="match status" value="1"/>
</dbReference>
<organism evidence="2 3">
    <name type="scientific">Verminephrobacter aporrectodeae subsp. tuberculatae</name>
    <dbReference type="NCBI Taxonomy" id="1110392"/>
    <lineage>
        <taxon>Bacteria</taxon>
        <taxon>Pseudomonadati</taxon>
        <taxon>Pseudomonadota</taxon>
        <taxon>Betaproteobacteria</taxon>
        <taxon>Burkholderiales</taxon>
        <taxon>Comamonadaceae</taxon>
        <taxon>Verminephrobacter</taxon>
    </lineage>
</organism>
<gene>
    <name evidence="2" type="ORF">D5039_13440</name>
</gene>
<dbReference type="RefSeq" id="WP_265282506.1">
    <property type="nucleotide sequence ID" value="NZ_QZCW01000002.1"/>
</dbReference>
<dbReference type="Gene3D" id="3.30.1330.40">
    <property type="entry name" value="RutC-like"/>
    <property type="match status" value="1"/>
</dbReference>
<dbReference type="SUPFAM" id="SSF55298">
    <property type="entry name" value="YjgF-like"/>
    <property type="match status" value="1"/>
</dbReference>
<dbReference type="PANTHER" id="PTHR43760">
    <property type="entry name" value="ENDORIBONUCLEASE-RELATED"/>
    <property type="match status" value="1"/>
</dbReference>
<dbReference type="CDD" id="cd02199">
    <property type="entry name" value="YjgF_YER057c_UK114_like_1"/>
    <property type="match status" value="1"/>
</dbReference>
<comment type="caution">
    <text evidence="2">The sequence shown here is derived from an EMBL/GenBank/DDBJ whole genome shotgun (WGS) entry which is preliminary data.</text>
</comment>
<reference evidence="3" key="1">
    <citation type="submission" date="2023-07" db="EMBL/GenBank/DDBJ databases">
        <title>Verminephrobacter genomes.</title>
        <authorList>
            <person name="Lund M.B."/>
        </authorList>
    </citation>
    <scope>NUCLEOTIDE SEQUENCE [LARGE SCALE GENOMIC DNA]</scope>
    <source>
        <strain evidence="3">AtM5-05</strain>
    </source>
</reference>
<dbReference type="Proteomes" id="UP001208935">
    <property type="component" value="Unassembled WGS sequence"/>
</dbReference>
<name>A0ABT3KW32_9BURK</name>
<feature type="domain" description="Endoribonuclease L-PSP/chorismate mutase-like" evidence="1">
    <location>
        <begin position="9"/>
        <end position="142"/>
    </location>
</feature>